<sequence>MISALDSSYLPPIDTDASPDIQLRAIGRRKEAITMARNGVEKASGTLRSRYQALLLFVRTQDQEEVVRDADQFWIDQQGDQLLDQAQDTIMELDAQLIAALNTQTSLLSQLQKDSTTAISSLAVTDSPRSVSEVPSQGNQDSPTQTSPLTPSQGIVPQLSQPIQLRRVELPTFDGDITQYHDFWSRFRTAVHDNDAFSPVTKFIYLTNSLKGRSAALMIQGYDPSQPDNYRLAIEALRRRYDRPQYTHHLFHHKLEQLQPSSSSATSQRDTLCQIQSFILQLNRYEDTSTSLALMKLIRKKFPKETQLEVNKLEHRSNKTWTLPELLDGLNEVIEEYEKLDDYLPTKSASEFNIAPVSTPRSRSPTPEPRYDPRTCCFCYSPNHRSTRCHHYMPVASRRIIANVFRLCWKCLRHGHTSSFCDYPNCPSCRGNHHHMLCSRSARRHYRSSSPGSRYHSHRSRSVSRSSSRSHERSPSYDRRYSRSLSRSSSYSPRRSYDRSPSPRHRGSYRRERTQHHTVRFRSPVRDTIPSRENSAERERHQGRDSPVYVAANSDEEYDDLIRHLKDPSDTQVCTTLDHSTSSSLMTVEALAVDHQSKTPTPVILLLDT</sequence>
<reference evidence="2 3" key="2">
    <citation type="submission" date="2018-11" db="EMBL/GenBank/DDBJ databases">
        <authorList>
            <consortium name="Pathogen Informatics"/>
        </authorList>
    </citation>
    <scope>NUCLEOTIDE SEQUENCE [LARGE SCALE GENOMIC DNA]</scope>
    <source>
        <strain evidence="2 3">MHpl1</strain>
    </source>
</reference>
<dbReference type="InterPro" id="IPR005312">
    <property type="entry name" value="DUF1759"/>
</dbReference>
<proteinExistence type="predicted"/>
<dbReference type="PANTHER" id="PTHR22954:SF3">
    <property type="entry name" value="PROTEIN CBG08539"/>
    <property type="match status" value="1"/>
</dbReference>
<name>A0A0N4XBF4_HAEPC</name>
<evidence type="ECO:0000256" key="1">
    <source>
        <dbReference type="SAM" id="MobiDB-lite"/>
    </source>
</evidence>
<dbReference type="PANTHER" id="PTHR22954">
    <property type="entry name" value="RETROVIRAL PROTEASE-RELATED"/>
    <property type="match status" value="1"/>
</dbReference>
<organism evidence="4">
    <name type="scientific">Haemonchus placei</name>
    <name type="common">Barber's pole worm</name>
    <dbReference type="NCBI Taxonomy" id="6290"/>
    <lineage>
        <taxon>Eukaryota</taxon>
        <taxon>Metazoa</taxon>
        <taxon>Ecdysozoa</taxon>
        <taxon>Nematoda</taxon>
        <taxon>Chromadorea</taxon>
        <taxon>Rhabditida</taxon>
        <taxon>Rhabditina</taxon>
        <taxon>Rhabditomorpha</taxon>
        <taxon>Strongyloidea</taxon>
        <taxon>Trichostrongylidae</taxon>
        <taxon>Haemonchus</taxon>
    </lineage>
</organism>
<evidence type="ECO:0000313" key="4">
    <source>
        <dbReference type="WBParaSite" id="HPLM_0002169901-mRNA-1"/>
    </source>
</evidence>
<evidence type="ECO:0000313" key="3">
    <source>
        <dbReference type="Proteomes" id="UP000268014"/>
    </source>
</evidence>
<feature type="compositionally biased region" description="Basic residues" evidence="1">
    <location>
        <begin position="502"/>
        <end position="520"/>
    </location>
</feature>
<dbReference type="OMA" id="ECWRIAK"/>
<feature type="compositionally biased region" description="Basic and acidic residues" evidence="1">
    <location>
        <begin position="469"/>
        <end position="481"/>
    </location>
</feature>
<dbReference type="STRING" id="6290.A0A0N4XBF4"/>
<feature type="compositionally biased region" description="Basic and acidic residues" evidence="1">
    <location>
        <begin position="534"/>
        <end position="544"/>
    </location>
</feature>
<reference evidence="4" key="1">
    <citation type="submission" date="2017-02" db="UniProtKB">
        <authorList>
            <consortium name="WormBaseParasite"/>
        </authorList>
    </citation>
    <scope>IDENTIFICATION</scope>
</reference>
<evidence type="ECO:0000313" key="2">
    <source>
        <dbReference type="EMBL" id="VDO91589.1"/>
    </source>
</evidence>
<gene>
    <name evidence="2" type="ORF">HPLM_LOCUS21688</name>
</gene>
<dbReference type="Proteomes" id="UP000268014">
    <property type="component" value="Unassembled WGS sequence"/>
</dbReference>
<feature type="region of interest" description="Disordered" evidence="1">
    <location>
        <begin position="125"/>
        <end position="156"/>
    </location>
</feature>
<accession>A0A0N4XBF4</accession>
<protein>
    <submittedName>
        <fullName evidence="4">CCHC-type domain-containing protein</fullName>
    </submittedName>
</protein>
<dbReference type="Pfam" id="PF03564">
    <property type="entry name" value="DUF1759"/>
    <property type="match status" value="1"/>
</dbReference>
<dbReference type="OrthoDB" id="5847217at2759"/>
<feature type="region of interest" description="Disordered" evidence="1">
    <location>
        <begin position="444"/>
        <end position="545"/>
    </location>
</feature>
<dbReference type="AlphaFoldDB" id="A0A0N4XBF4"/>
<feature type="compositionally biased region" description="Low complexity" evidence="1">
    <location>
        <begin position="483"/>
        <end position="494"/>
    </location>
</feature>
<keyword evidence="3" id="KW-1185">Reference proteome</keyword>
<dbReference type="EMBL" id="UZAF01023880">
    <property type="protein sequence ID" value="VDO91589.1"/>
    <property type="molecule type" value="Genomic_DNA"/>
</dbReference>
<dbReference type="WBParaSite" id="HPLM_0002169901-mRNA-1">
    <property type="protein sequence ID" value="HPLM_0002169901-mRNA-1"/>
    <property type="gene ID" value="HPLM_0002169901"/>
</dbReference>